<dbReference type="Proteomes" id="UP000006035">
    <property type="component" value="Unassembled WGS sequence"/>
</dbReference>
<evidence type="ECO:0000313" key="2">
    <source>
        <dbReference type="Proteomes" id="UP000006035"/>
    </source>
</evidence>
<proteinExistence type="predicted"/>
<gene>
    <name evidence="1" type="ORF">HMPREF9102_0614</name>
</gene>
<keyword evidence="2" id="KW-1185">Reference proteome</keyword>
<protein>
    <submittedName>
        <fullName evidence="1">Uncharacterized protein</fullName>
    </submittedName>
</protein>
<organism evidence="1 2">
    <name type="scientific">Limosilactobacillus oris F0423</name>
    <dbReference type="NCBI Taxonomy" id="944562"/>
    <lineage>
        <taxon>Bacteria</taxon>
        <taxon>Bacillati</taxon>
        <taxon>Bacillota</taxon>
        <taxon>Bacilli</taxon>
        <taxon>Lactobacillales</taxon>
        <taxon>Lactobacillaceae</taxon>
        <taxon>Limosilactobacillus</taxon>
    </lineage>
</organism>
<comment type="caution">
    <text evidence="1">The sequence shown here is derived from an EMBL/GenBank/DDBJ whole genome shotgun (WGS) entry which is preliminary data.</text>
</comment>
<name>A0ABN0D7R7_9LACO</name>
<dbReference type="EMBL" id="AFTL01000002">
    <property type="protein sequence ID" value="EGS39453.1"/>
    <property type="molecule type" value="Genomic_DNA"/>
</dbReference>
<accession>A0ABN0D7R7</accession>
<evidence type="ECO:0000313" key="1">
    <source>
        <dbReference type="EMBL" id="EGS39453.1"/>
    </source>
</evidence>
<reference evidence="1 2" key="1">
    <citation type="submission" date="2011-05" db="EMBL/GenBank/DDBJ databases">
        <authorList>
            <person name="Durkin A.S."/>
            <person name="Kim M."/>
            <person name="Radune D."/>
            <person name="Hostetler J."/>
            <person name="Torralba M."/>
            <person name="Gillis M."/>
            <person name="Methe B."/>
            <person name="Sutton G."/>
            <person name="Nelson K.E."/>
        </authorList>
    </citation>
    <scope>NUCLEOTIDE SEQUENCE [LARGE SCALE GENOMIC DNA]</scope>
    <source>
        <strain evidence="1 2">F0423</strain>
    </source>
</reference>
<sequence length="43" mass="4647">MPADSAGFSLIFNGALPISDVQFAFFDLFFLHPSAKSIINGKD</sequence>